<keyword evidence="4" id="KW-0804">Transcription</keyword>
<dbReference type="PANTHER" id="PTHR31391">
    <property type="entry name" value="B3 DOMAIN-CONTAINING PROTEIN OS11G0197600-RELATED"/>
    <property type="match status" value="1"/>
</dbReference>
<dbReference type="CDD" id="cd10017">
    <property type="entry name" value="B3_DNA"/>
    <property type="match status" value="1"/>
</dbReference>
<name>A0AAD8QNQ6_LOLMU</name>
<organism evidence="7 8">
    <name type="scientific">Lolium multiflorum</name>
    <name type="common">Italian ryegrass</name>
    <name type="synonym">Lolium perenne subsp. multiflorum</name>
    <dbReference type="NCBI Taxonomy" id="4521"/>
    <lineage>
        <taxon>Eukaryota</taxon>
        <taxon>Viridiplantae</taxon>
        <taxon>Streptophyta</taxon>
        <taxon>Embryophyta</taxon>
        <taxon>Tracheophyta</taxon>
        <taxon>Spermatophyta</taxon>
        <taxon>Magnoliopsida</taxon>
        <taxon>Liliopsida</taxon>
        <taxon>Poales</taxon>
        <taxon>Poaceae</taxon>
        <taxon>BOP clade</taxon>
        <taxon>Pooideae</taxon>
        <taxon>Poodae</taxon>
        <taxon>Poeae</taxon>
        <taxon>Poeae Chloroplast Group 2 (Poeae type)</taxon>
        <taxon>Loliodinae</taxon>
        <taxon>Loliinae</taxon>
        <taxon>Lolium</taxon>
    </lineage>
</organism>
<comment type="caution">
    <text evidence="7">The sequence shown here is derived from an EMBL/GenBank/DDBJ whole genome shotgun (WGS) entry which is preliminary data.</text>
</comment>
<dbReference type="InterPro" id="IPR044837">
    <property type="entry name" value="REM16-like"/>
</dbReference>
<dbReference type="GO" id="GO:0003677">
    <property type="term" value="F:DNA binding"/>
    <property type="evidence" value="ECO:0007669"/>
    <property type="project" value="UniProtKB-KW"/>
</dbReference>
<keyword evidence="5" id="KW-0539">Nucleus</keyword>
<evidence type="ECO:0000313" key="7">
    <source>
        <dbReference type="EMBL" id="KAK1605531.1"/>
    </source>
</evidence>
<dbReference type="SMART" id="SM01019">
    <property type="entry name" value="B3"/>
    <property type="match status" value="1"/>
</dbReference>
<evidence type="ECO:0000256" key="1">
    <source>
        <dbReference type="ARBA" id="ARBA00004123"/>
    </source>
</evidence>
<evidence type="ECO:0000256" key="2">
    <source>
        <dbReference type="ARBA" id="ARBA00023015"/>
    </source>
</evidence>
<feature type="domain" description="TF-B3" evidence="6">
    <location>
        <begin position="24"/>
        <end position="115"/>
    </location>
</feature>
<evidence type="ECO:0000256" key="4">
    <source>
        <dbReference type="ARBA" id="ARBA00023163"/>
    </source>
</evidence>
<evidence type="ECO:0000259" key="6">
    <source>
        <dbReference type="PROSITE" id="PS50863"/>
    </source>
</evidence>
<dbReference type="PROSITE" id="PS50863">
    <property type="entry name" value="B3"/>
    <property type="match status" value="1"/>
</dbReference>
<dbReference type="InterPro" id="IPR003340">
    <property type="entry name" value="B3_DNA-bd"/>
</dbReference>
<evidence type="ECO:0000256" key="3">
    <source>
        <dbReference type="ARBA" id="ARBA00023125"/>
    </source>
</evidence>
<dbReference type="InterPro" id="IPR015300">
    <property type="entry name" value="DNA-bd_pseudobarrel_sf"/>
</dbReference>
<sequence length="115" mass="12909">MEMAYQEAISMKEELRRSSGDPIFVKSMMQSNVTGGFWLGLPTEFCRKNLPVHDTAITLVDEAEAGTAAFYLAAKTGISAGWRRFVLEHGLVQGDCVVFQLIHPIIFKVYIVRQQ</sequence>
<protein>
    <recommendedName>
        <fullName evidence="6">TF-B3 domain-containing protein</fullName>
    </recommendedName>
</protein>
<reference evidence="7" key="1">
    <citation type="submission" date="2023-07" db="EMBL/GenBank/DDBJ databases">
        <title>A chromosome-level genome assembly of Lolium multiflorum.</title>
        <authorList>
            <person name="Chen Y."/>
            <person name="Copetti D."/>
            <person name="Kolliker R."/>
            <person name="Studer B."/>
        </authorList>
    </citation>
    <scope>NUCLEOTIDE SEQUENCE</scope>
    <source>
        <strain evidence="7">02402/16</strain>
        <tissue evidence="7">Leaf</tissue>
    </source>
</reference>
<dbReference type="Gene3D" id="2.40.330.10">
    <property type="entry name" value="DNA-binding pseudobarrel domain"/>
    <property type="match status" value="1"/>
</dbReference>
<evidence type="ECO:0000256" key="5">
    <source>
        <dbReference type="ARBA" id="ARBA00023242"/>
    </source>
</evidence>
<dbReference type="Proteomes" id="UP001231189">
    <property type="component" value="Unassembled WGS sequence"/>
</dbReference>
<comment type="subcellular location">
    <subcellularLocation>
        <location evidence="1">Nucleus</location>
    </subcellularLocation>
</comment>
<accession>A0AAD8QNQ6</accession>
<dbReference type="GO" id="GO:0005634">
    <property type="term" value="C:nucleus"/>
    <property type="evidence" value="ECO:0007669"/>
    <property type="project" value="UniProtKB-SubCell"/>
</dbReference>
<dbReference type="SUPFAM" id="SSF101936">
    <property type="entry name" value="DNA-binding pseudobarrel domain"/>
    <property type="match status" value="1"/>
</dbReference>
<keyword evidence="3" id="KW-0238">DNA-binding</keyword>
<dbReference type="AlphaFoldDB" id="A0AAD8QNQ6"/>
<keyword evidence="8" id="KW-1185">Reference proteome</keyword>
<proteinExistence type="predicted"/>
<gene>
    <name evidence="7" type="ORF">QYE76_029204</name>
</gene>
<dbReference type="EMBL" id="JAUUTY010000007">
    <property type="protein sequence ID" value="KAK1605531.1"/>
    <property type="molecule type" value="Genomic_DNA"/>
</dbReference>
<dbReference type="PANTHER" id="PTHR31391:SF99">
    <property type="entry name" value="B3 DOMAIN-CONTAINING PROTEIN OS06G0194400"/>
    <property type="match status" value="1"/>
</dbReference>
<evidence type="ECO:0000313" key="8">
    <source>
        <dbReference type="Proteomes" id="UP001231189"/>
    </source>
</evidence>
<keyword evidence="2" id="KW-0805">Transcription regulation</keyword>
<dbReference type="Pfam" id="PF02362">
    <property type="entry name" value="B3"/>
    <property type="match status" value="1"/>
</dbReference>